<feature type="region of interest" description="Disordered" evidence="1">
    <location>
        <begin position="128"/>
        <end position="156"/>
    </location>
</feature>
<feature type="compositionally biased region" description="Polar residues" evidence="1">
    <location>
        <begin position="131"/>
        <end position="140"/>
    </location>
</feature>
<feature type="region of interest" description="Disordered" evidence="1">
    <location>
        <begin position="17"/>
        <end position="57"/>
    </location>
</feature>
<reference evidence="2" key="1">
    <citation type="submission" date="2022-12" db="EMBL/GenBank/DDBJ databases">
        <authorList>
            <person name="Webb A."/>
        </authorList>
    </citation>
    <scope>NUCLEOTIDE SEQUENCE</scope>
    <source>
        <strain evidence="2">Hp1</strain>
    </source>
</reference>
<gene>
    <name evidence="2" type="ORF">HBR001_LOCUS4200</name>
</gene>
<keyword evidence="3" id="KW-1185">Reference proteome</keyword>
<evidence type="ECO:0000313" key="2">
    <source>
        <dbReference type="EMBL" id="CAI5727893.1"/>
    </source>
</evidence>
<evidence type="ECO:0000256" key="1">
    <source>
        <dbReference type="SAM" id="MobiDB-lite"/>
    </source>
</evidence>
<name>A0AAV0TXK1_HYABA</name>
<sequence>MSVHREVVSLSQLLRRTTDSSIARQHRTGHKPPPLAFQPSRQRPAKAQRTAERPNIGHSPLVSCALAADEPLSFTDCVRGASAASASQSESTRSSSVFAPLSQEAFETEGEQWSALTSMSQSSVSQLPSQNWLASSQEGSQPWRAPELLPPPPAPPCCMQRRELEQCIGKAIAQQTLEQKEQQQQLLTDVASPIAKSVDEIKTQLESCSEAQQKHDAVIAGLAADMKEVTAAVSALREQSCSDRTAVCQEIRTAVTSETAGVKAVLTSLQARVETVAGSVKSCSGLVAQLREDAGTKYDVLLSAVAASSCTCTQEVAPIDAHVNDERESRKRKWTAEAHEQDASGGYTLAALLGSPVFQSPARCRDNDDDDIDDEVRRDKGTSETSSSSLQGALQQIEALRARRRSILQEW</sequence>
<dbReference type="Proteomes" id="UP001162031">
    <property type="component" value="Unassembled WGS sequence"/>
</dbReference>
<protein>
    <submittedName>
        <fullName evidence="2">Uncharacterized protein</fullName>
    </submittedName>
</protein>
<feature type="region of interest" description="Disordered" evidence="1">
    <location>
        <begin position="360"/>
        <end position="394"/>
    </location>
</feature>
<dbReference type="EMBL" id="CANTFL010000810">
    <property type="protein sequence ID" value="CAI5727893.1"/>
    <property type="molecule type" value="Genomic_DNA"/>
</dbReference>
<organism evidence="2 3">
    <name type="scientific">Hyaloperonospora brassicae</name>
    <name type="common">Brassica downy mildew</name>
    <name type="synonym">Peronospora brassicae</name>
    <dbReference type="NCBI Taxonomy" id="162125"/>
    <lineage>
        <taxon>Eukaryota</taxon>
        <taxon>Sar</taxon>
        <taxon>Stramenopiles</taxon>
        <taxon>Oomycota</taxon>
        <taxon>Peronosporomycetes</taxon>
        <taxon>Peronosporales</taxon>
        <taxon>Peronosporaceae</taxon>
        <taxon>Hyaloperonospora</taxon>
    </lineage>
</organism>
<proteinExistence type="predicted"/>
<comment type="caution">
    <text evidence="2">The sequence shown here is derived from an EMBL/GenBank/DDBJ whole genome shotgun (WGS) entry which is preliminary data.</text>
</comment>
<feature type="compositionally biased region" description="Polar residues" evidence="1">
    <location>
        <begin position="383"/>
        <end position="394"/>
    </location>
</feature>
<evidence type="ECO:0000313" key="3">
    <source>
        <dbReference type="Proteomes" id="UP001162031"/>
    </source>
</evidence>
<dbReference type="AlphaFoldDB" id="A0AAV0TXK1"/>
<accession>A0AAV0TXK1</accession>